<sequence>MHFLKGLVDVILADDLKDASEGHGAAHYRSGAQDSSLYRPSDQSERLAHTVYNKFSDLYQIEREKCIRTLIVRYGEGCVQQLSGLLKTNAETIQQLQEQLKHSSEVIQEANTRIEAAATEHLRLGQEHASLISSLESLNYENVNLKSQLTKAQSDLDAGKAQISHLNELLQGNKETFGILEKKLKAIDVYKAEIESLKAQLTVTEAQVKQMATQRDNWLASTPDPDGIKRELQEALQGQDRAIAIAKALAHDRARLYRPENGHEDPQTEDPERILGERPDNGNDTDLLLQALERSKEERAALEKDLSYLKEVNNHLHDMYADLSKGSSVLREQFLKSSLQVLETLKPATANPVQLIFIQPTGVLDFDLDSNLFSQQPTIEHQMENPLERVSPEPSIQQAPQLSRKRDPRDPNWDVEWDSFQESLPRAQEGASNQETPETPKEMYGEEFVDLSKSASVWKDDFDEILN</sequence>
<feature type="region of interest" description="Disordered" evidence="2">
    <location>
        <begin position="384"/>
        <end position="447"/>
    </location>
</feature>
<reference evidence="3" key="1">
    <citation type="journal article" date="2023" name="Nat. Microbiol.">
        <title>Babesia duncani multi-omics identifies virulence factors and drug targets.</title>
        <authorList>
            <person name="Singh P."/>
            <person name="Lonardi S."/>
            <person name="Liang Q."/>
            <person name="Vydyam P."/>
            <person name="Khabirova E."/>
            <person name="Fang T."/>
            <person name="Gihaz S."/>
            <person name="Thekkiniath J."/>
            <person name="Munshi M."/>
            <person name="Abel S."/>
            <person name="Ciampossin L."/>
            <person name="Batugedara G."/>
            <person name="Gupta M."/>
            <person name="Lu X.M."/>
            <person name="Lenz T."/>
            <person name="Chakravarty S."/>
            <person name="Cornillot E."/>
            <person name="Hu Y."/>
            <person name="Ma W."/>
            <person name="Gonzalez L.M."/>
            <person name="Sanchez S."/>
            <person name="Estrada K."/>
            <person name="Sanchez-Flores A."/>
            <person name="Montero E."/>
            <person name="Harb O.S."/>
            <person name="Le Roch K.G."/>
            <person name="Mamoun C.B."/>
        </authorList>
    </citation>
    <scope>NUCLEOTIDE SEQUENCE</scope>
    <source>
        <strain evidence="3">WA1</strain>
    </source>
</reference>
<feature type="compositionally biased region" description="Basic and acidic residues" evidence="2">
    <location>
        <begin position="256"/>
        <end position="281"/>
    </location>
</feature>
<dbReference type="RefSeq" id="XP_067805222.1">
    <property type="nucleotide sequence ID" value="XM_067946431.1"/>
</dbReference>
<evidence type="ECO:0000313" key="4">
    <source>
        <dbReference type="Proteomes" id="UP001214638"/>
    </source>
</evidence>
<dbReference type="Proteomes" id="UP001214638">
    <property type="component" value="Unassembled WGS sequence"/>
</dbReference>
<accession>A0AAD9PNZ4</accession>
<organism evidence="3 4">
    <name type="scientific">Babesia duncani</name>
    <dbReference type="NCBI Taxonomy" id="323732"/>
    <lineage>
        <taxon>Eukaryota</taxon>
        <taxon>Sar</taxon>
        <taxon>Alveolata</taxon>
        <taxon>Apicomplexa</taxon>
        <taxon>Aconoidasida</taxon>
        <taxon>Piroplasmida</taxon>
        <taxon>Babesiidae</taxon>
        <taxon>Babesia</taxon>
    </lineage>
</organism>
<protein>
    <submittedName>
        <fullName evidence="3">Uncharacterized protein</fullName>
    </submittedName>
</protein>
<keyword evidence="4" id="KW-1185">Reference proteome</keyword>
<feature type="coiled-coil region" evidence="1">
    <location>
        <begin position="79"/>
        <end position="155"/>
    </location>
</feature>
<dbReference type="GeneID" id="94335690"/>
<feature type="region of interest" description="Disordered" evidence="2">
    <location>
        <begin position="256"/>
        <end position="285"/>
    </location>
</feature>
<dbReference type="EMBL" id="JALLKP010000001">
    <property type="protein sequence ID" value="KAK2198380.1"/>
    <property type="molecule type" value="Genomic_DNA"/>
</dbReference>
<dbReference type="AlphaFoldDB" id="A0AAD9PNZ4"/>
<keyword evidence="1" id="KW-0175">Coiled coil</keyword>
<dbReference type="KEGG" id="bdw:94335690"/>
<gene>
    <name evidence="3" type="ORF">BdWA1_001392</name>
</gene>
<feature type="coiled-coil region" evidence="1">
    <location>
        <begin position="285"/>
        <end position="312"/>
    </location>
</feature>
<proteinExistence type="predicted"/>
<feature type="coiled-coil region" evidence="1">
    <location>
        <begin position="180"/>
        <end position="214"/>
    </location>
</feature>
<evidence type="ECO:0000256" key="2">
    <source>
        <dbReference type="SAM" id="MobiDB-lite"/>
    </source>
</evidence>
<evidence type="ECO:0000313" key="3">
    <source>
        <dbReference type="EMBL" id="KAK2198380.1"/>
    </source>
</evidence>
<evidence type="ECO:0000256" key="1">
    <source>
        <dbReference type="SAM" id="Coils"/>
    </source>
</evidence>
<name>A0AAD9PNZ4_9APIC</name>
<comment type="caution">
    <text evidence="3">The sequence shown here is derived from an EMBL/GenBank/DDBJ whole genome shotgun (WGS) entry which is preliminary data.</text>
</comment>